<feature type="domain" description="TPX2 C-terminal" evidence="7">
    <location>
        <begin position="136"/>
        <end position="206"/>
    </location>
</feature>
<keyword evidence="3" id="KW-0963">Cytoplasm</keyword>
<gene>
    <name evidence="8" type="ORF">TAV2_LOCUS4775</name>
</gene>
<evidence type="ECO:0000256" key="2">
    <source>
        <dbReference type="ARBA" id="ARBA00005885"/>
    </source>
</evidence>
<dbReference type="PANTHER" id="PTHR31358:SF29">
    <property type="entry name" value="PROTEIN WVD2-LIKE 5-RELATED"/>
    <property type="match status" value="1"/>
</dbReference>
<feature type="compositionally biased region" description="Polar residues" evidence="6">
    <location>
        <begin position="76"/>
        <end position="87"/>
    </location>
</feature>
<keyword evidence="4" id="KW-0493">Microtubule</keyword>
<comment type="similarity">
    <text evidence="2">Belongs to the TPX2 family.</text>
</comment>
<dbReference type="Proteomes" id="UP000836841">
    <property type="component" value="Unassembled WGS sequence"/>
</dbReference>
<name>A0AAU9RM89_THLAR</name>
<keyword evidence="5" id="KW-0206">Cytoskeleton</keyword>
<reference evidence="8 9" key="1">
    <citation type="submission" date="2022-03" db="EMBL/GenBank/DDBJ databases">
        <authorList>
            <person name="Nunn A."/>
            <person name="Chopra R."/>
            <person name="Nunn A."/>
            <person name="Contreras Garrido A."/>
        </authorList>
    </citation>
    <scope>NUCLEOTIDE SEQUENCE [LARGE SCALE GENOMIC DNA]</scope>
</reference>
<dbReference type="EMBL" id="CAJVSB020000187">
    <property type="protein sequence ID" value="CAH2042782.1"/>
    <property type="molecule type" value="Genomic_DNA"/>
</dbReference>
<dbReference type="GO" id="GO:0008017">
    <property type="term" value="F:microtubule binding"/>
    <property type="evidence" value="ECO:0007669"/>
    <property type="project" value="InterPro"/>
</dbReference>
<evidence type="ECO:0000256" key="6">
    <source>
        <dbReference type="SAM" id="MobiDB-lite"/>
    </source>
</evidence>
<organism evidence="8 9">
    <name type="scientific">Thlaspi arvense</name>
    <name type="common">Field penny-cress</name>
    <dbReference type="NCBI Taxonomy" id="13288"/>
    <lineage>
        <taxon>Eukaryota</taxon>
        <taxon>Viridiplantae</taxon>
        <taxon>Streptophyta</taxon>
        <taxon>Embryophyta</taxon>
        <taxon>Tracheophyta</taxon>
        <taxon>Spermatophyta</taxon>
        <taxon>Magnoliopsida</taxon>
        <taxon>eudicotyledons</taxon>
        <taxon>Gunneridae</taxon>
        <taxon>Pentapetalae</taxon>
        <taxon>rosids</taxon>
        <taxon>malvids</taxon>
        <taxon>Brassicales</taxon>
        <taxon>Brassicaceae</taxon>
        <taxon>Thlaspideae</taxon>
        <taxon>Thlaspi</taxon>
    </lineage>
</organism>
<keyword evidence="9" id="KW-1185">Reference proteome</keyword>
<feature type="region of interest" description="Disordered" evidence="6">
    <location>
        <begin position="65"/>
        <end position="87"/>
    </location>
</feature>
<dbReference type="AlphaFoldDB" id="A0AAU9RM89"/>
<comment type="caution">
    <text evidence="8">The sequence shown here is derived from an EMBL/GenBank/DDBJ whole genome shotgun (WGS) entry which is preliminary data.</text>
</comment>
<sequence length="248" mass="27629">MGLEWFLPIDLIWSTGCMEMDAHNTPPISANGMSDENGVHGWLPASDGDLETVLKVEDVEVINSSSEDIPEKSSVHTESNGLTVSKSGKSDAAASTLVAAESESLMYILLALTSISFKALEDAKPCRVGTLPSYNFSFRCNERAEKRKEFYTKLEEKIHAKEVEKNNLQAKTKETHEAEIKMLRKSLIFKATPMPSFYQEPPPPKPELKKVQFSISCGMCVSSNAEVELPKFSRGKLHTLMEIKREEN</sequence>
<proteinExistence type="inferred from homology"/>
<evidence type="ECO:0000256" key="1">
    <source>
        <dbReference type="ARBA" id="ARBA00004245"/>
    </source>
</evidence>
<comment type="subcellular location">
    <subcellularLocation>
        <location evidence="1">Cytoplasm</location>
        <location evidence="1">Cytoskeleton</location>
    </subcellularLocation>
</comment>
<evidence type="ECO:0000256" key="3">
    <source>
        <dbReference type="ARBA" id="ARBA00022490"/>
    </source>
</evidence>
<evidence type="ECO:0000313" key="8">
    <source>
        <dbReference type="EMBL" id="CAH2042782.1"/>
    </source>
</evidence>
<evidence type="ECO:0000256" key="5">
    <source>
        <dbReference type="ARBA" id="ARBA00023212"/>
    </source>
</evidence>
<dbReference type="GO" id="GO:0005874">
    <property type="term" value="C:microtubule"/>
    <property type="evidence" value="ECO:0007669"/>
    <property type="project" value="UniProtKB-KW"/>
</dbReference>
<dbReference type="InterPro" id="IPR044833">
    <property type="entry name" value="WDL5/6"/>
</dbReference>
<protein>
    <recommendedName>
        <fullName evidence="7">TPX2 C-terminal domain-containing protein</fullName>
    </recommendedName>
</protein>
<evidence type="ECO:0000313" key="9">
    <source>
        <dbReference type="Proteomes" id="UP000836841"/>
    </source>
</evidence>
<accession>A0AAU9RM89</accession>
<dbReference type="Pfam" id="PF06886">
    <property type="entry name" value="TPX2"/>
    <property type="match status" value="1"/>
</dbReference>
<dbReference type="PANTHER" id="PTHR31358">
    <property type="entry name" value="PROTEIN WVD2-LIKE 4"/>
    <property type="match status" value="1"/>
</dbReference>
<evidence type="ECO:0000259" key="7">
    <source>
        <dbReference type="Pfam" id="PF06886"/>
    </source>
</evidence>
<evidence type="ECO:0000256" key="4">
    <source>
        <dbReference type="ARBA" id="ARBA00022701"/>
    </source>
</evidence>
<dbReference type="InterPro" id="IPR027329">
    <property type="entry name" value="TPX2_C"/>
</dbReference>